<dbReference type="GO" id="GO:0016887">
    <property type="term" value="F:ATP hydrolysis activity"/>
    <property type="evidence" value="ECO:0007669"/>
    <property type="project" value="RHEA"/>
</dbReference>
<evidence type="ECO:0000256" key="2">
    <source>
        <dbReference type="ARBA" id="ARBA00022801"/>
    </source>
</evidence>
<name>A0A516KK92_9BACI</name>
<evidence type="ECO:0000256" key="5">
    <source>
        <dbReference type="ARBA" id="ARBA00023235"/>
    </source>
</evidence>
<dbReference type="Pfam" id="PF13361">
    <property type="entry name" value="UvrD_C"/>
    <property type="match status" value="1"/>
</dbReference>
<dbReference type="OrthoDB" id="9787585at2"/>
<dbReference type="Gene3D" id="3.40.50.300">
    <property type="entry name" value="P-loop containing nucleotide triphosphate hydrolases"/>
    <property type="match status" value="3"/>
</dbReference>
<dbReference type="InterPro" id="IPR000212">
    <property type="entry name" value="DNA_helicase_UvrD/REP"/>
</dbReference>
<evidence type="ECO:0000313" key="13">
    <source>
        <dbReference type="Proteomes" id="UP000315215"/>
    </source>
</evidence>
<keyword evidence="10" id="KW-0175">Coiled coil</keyword>
<dbReference type="PROSITE" id="PS51198">
    <property type="entry name" value="UVRD_HELICASE_ATP_BIND"/>
    <property type="match status" value="1"/>
</dbReference>
<dbReference type="InterPro" id="IPR014016">
    <property type="entry name" value="UvrD-like_ATP-bd"/>
</dbReference>
<dbReference type="EMBL" id="CP041666">
    <property type="protein sequence ID" value="QDP41805.1"/>
    <property type="molecule type" value="Genomic_DNA"/>
</dbReference>
<dbReference type="PANTHER" id="PTHR11070">
    <property type="entry name" value="UVRD / RECB / PCRA DNA HELICASE FAMILY MEMBER"/>
    <property type="match status" value="1"/>
</dbReference>
<feature type="binding site" evidence="9">
    <location>
        <begin position="268"/>
        <end position="275"/>
    </location>
    <ligand>
        <name>ATP</name>
        <dbReference type="ChEBI" id="CHEBI:30616"/>
    </ligand>
</feature>
<evidence type="ECO:0000256" key="8">
    <source>
        <dbReference type="ARBA" id="ARBA00048988"/>
    </source>
</evidence>
<dbReference type="GO" id="GO:0005829">
    <property type="term" value="C:cytosol"/>
    <property type="evidence" value="ECO:0007669"/>
    <property type="project" value="TreeGrafter"/>
</dbReference>
<gene>
    <name evidence="12" type="ORF">FN924_17475</name>
</gene>
<evidence type="ECO:0000256" key="1">
    <source>
        <dbReference type="ARBA" id="ARBA00022741"/>
    </source>
</evidence>
<dbReference type="GO" id="GO:0005524">
    <property type="term" value="F:ATP binding"/>
    <property type="evidence" value="ECO:0007669"/>
    <property type="project" value="UniProtKB-UniRule"/>
</dbReference>
<dbReference type="Pfam" id="PF13538">
    <property type="entry name" value="UvrD_C_2"/>
    <property type="match status" value="1"/>
</dbReference>
<dbReference type="Pfam" id="PF00580">
    <property type="entry name" value="UvrD-helicase"/>
    <property type="match status" value="1"/>
</dbReference>
<keyword evidence="4 9" id="KW-0067">ATP-binding</keyword>
<evidence type="ECO:0000256" key="7">
    <source>
        <dbReference type="ARBA" id="ARBA00034808"/>
    </source>
</evidence>
<dbReference type="InterPro" id="IPR027785">
    <property type="entry name" value="UvrD-like_helicase_C"/>
</dbReference>
<keyword evidence="3 9" id="KW-0347">Helicase</keyword>
<dbReference type="KEGG" id="aqt:FN924_17475"/>
<dbReference type="InterPro" id="IPR027417">
    <property type="entry name" value="P-loop_NTPase"/>
</dbReference>
<evidence type="ECO:0000256" key="9">
    <source>
        <dbReference type="PROSITE-ProRule" id="PRU00560"/>
    </source>
</evidence>
<evidence type="ECO:0000256" key="10">
    <source>
        <dbReference type="SAM" id="Coils"/>
    </source>
</evidence>
<evidence type="ECO:0000256" key="3">
    <source>
        <dbReference type="ARBA" id="ARBA00022806"/>
    </source>
</evidence>
<dbReference type="AlphaFoldDB" id="A0A516KK92"/>
<dbReference type="PANTHER" id="PTHR11070:SF17">
    <property type="entry name" value="DNA HELICASE IV"/>
    <property type="match status" value="1"/>
</dbReference>
<protein>
    <recommendedName>
        <fullName evidence="7">DNA 3'-5' helicase</fullName>
        <ecNumber evidence="7">5.6.2.4</ecNumber>
    </recommendedName>
</protein>
<keyword evidence="5" id="KW-0413">Isomerase</keyword>
<dbReference type="GO" id="GO:0003677">
    <property type="term" value="F:DNA binding"/>
    <property type="evidence" value="ECO:0007669"/>
    <property type="project" value="InterPro"/>
</dbReference>
<dbReference type="InterPro" id="IPR014017">
    <property type="entry name" value="DNA_helicase_UvrD-like_C"/>
</dbReference>
<evidence type="ECO:0000313" key="12">
    <source>
        <dbReference type="EMBL" id="QDP41805.1"/>
    </source>
</evidence>
<evidence type="ECO:0000256" key="6">
    <source>
        <dbReference type="ARBA" id="ARBA00034617"/>
    </source>
</evidence>
<dbReference type="InterPro" id="IPR048228">
    <property type="entry name" value="HelD_bacillota"/>
</dbReference>
<comment type="catalytic activity">
    <reaction evidence="6">
        <text>Couples ATP hydrolysis with the unwinding of duplex DNA by translocating in the 3'-5' direction.</text>
        <dbReference type="EC" id="5.6.2.4"/>
    </reaction>
</comment>
<feature type="coiled-coil region" evidence="10">
    <location>
        <begin position="54"/>
        <end position="81"/>
    </location>
</feature>
<keyword evidence="2 9" id="KW-0378">Hydrolase</keyword>
<proteinExistence type="predicted"/>
<reference evidence="12 13" key="1">
    <citation type="submission" date="2019-07" db="EMBL/GenBank/DDBJ databases">
        <authorList>
            <person name="Li J."/>
        </authorList>
    </citation>
    <scope>NUCLEOTIDE SEQUENCE [LARGE SCALE GENOMIC DNA]</scope>
    <source>
        <strain evidence="12 13">TKL69</strain>
    </source>
</reference>
<organism evidence="12 13">
    <name type="scientific">Radiobacillus deserti</name>
    <dbReference type="NCBI Taxonomy" id="2594883"/>
    <lineage>
        <taxon>Bacteria</taxon>
        <taxon>Bacillati</taxon>
        <taxon>Bacillota</taxon>
        <taxon>Bacilli</taxon>
        <taxon>Bacillales</taxon>
        <taxon>Bacillaceae</taxon>
        <taxon>Radiobacillus</taxon>
    </lineage>
</organism>
<dbReference type="GO" id="GO:0043138">
    <property type="term" value="F:3'-5' DNA helicase activity"/>
    <property type="evidence" value="ECO:0007669"/>
    <property type="project" value="UniProtKB-EC"/>
</dbReference>
<dbReference type="GO" id="GO:0000725">
    <property type="term" value="P:recombinational repair"/>
    <property type="evidence" value="ECO:0007669"/>
    <property type="project" value="TreeGrafter"/>
</dbReference>
<keyword evidence="1 9" id="KW-0547">Nucleotide-binding</keyword>
<keyword evidence="13" id="KW-1185">Reference proteome</keyword>
<accession>A0A516KK92</accession>
<evidence type="ECO:0000259" key="11">
    <source>
        <dbReference type="PROSITE" id="PS51198"/>
    </source>
</evidence>
<feature type="domain" description="UvrD-like helicase ATP-binding" evidence="11">
    <location>
        <begin position="247"/>
        <end position="645"/>
    </location>
</feature>
<dbReference type="SUPFAM" id="SSF52540">
    <property type="entry name" value="P-loop containing nucleoside triphosphate hydrolases"/>
    <property type="match status" value="1"/>
</dbReference>
<sequence>MEIVSILKKVKIPELILTHICLSCQLVSVKSEVCIVAESDKDWQEEQERVRFVIHEIKRKLKKIKGRASDLKDRVIDLRKNFWDDVTVNLDEVDDVIETQASLKQQAEFLSERERSHGQLSQQLKTLQRLQESPYFGRIDFQEEGESESESIYIGIASMMDQNDEDFLIYDWRAPISSMYYDYPPGEAQYETMDGAIRGEITLKRQFIIRNQEIKGMFDTGLTIGDHLLQAVLGNNANTKMKSIVATIQKEQNKIIRNEKSKLLVVQGVAGSGKTSAALQRVAYLLYKYREVLSAENMVLFSPNPLFNSYVATVLPELGEENMKQTTFHEYLVQRLGKQYSIESPFDQMEYYLTKSDEEQYEARLAGIQWKASLNHKQLIDNYVNDLEKKGIQFRNISFRGEKLISSAKIRDYFYSLDRTMSIPNRLEEVSKWLLEKIKVFEEKERKEDWVLEESQLLDKEDFLQVYKEMQDEDEYSDDPFFNYAREEQLLRKKVVSDKLKPLKRKVKRFFFLDVRKTYAKLFELEKYRVEEEPLWDEIATLTLEQLKSKSLTWEDATPYLYFQDKLLGFRENAAIQHVFIDEAQDYSPFQFAYFRQIYPNSRMTLLGDINQAIYAHALHSDTLLTSGVEEKQERITLQRSYRSTKPIVEFTKSFMPNGDEIEAFNRDGEKPKVYEVDDPYTRNQMLVNHLREWQKEYQTIAVICKTKEESLDVYNRLQSSLPVKLIDEETFTFHKGLVVLPAYLAKGIEFDAVVVFDGSNDQYETELEKNLFYTACTRAMHALTVYSLGPYNRFIEDIPTEYYQHYKVHSYYPKQ</sequence>
<evidence type="ECO:0000256" key="4">
    <source>
        <dbReference type="ARBA" id="ARBA00022840"/>
    </source>
</evidence>
<dbReference type="NCBIfam" id="NF041464">
    <property type="entry name" value="HelD_BACSU"/>
    <property type="match status" value="1"/>
</dbReference>
<dbReference type="Proteomes" id="UP000315215">
    <property type="component" value="Chromosome"/>
</dbReference>
<comment type="catalytic activity">
    <reaction evidence="8">
        <text>ATP + H2O = ADP + phosphate + H(+)</text>
        <dbReference type="Rhea" id="RHEA:13065"/>
        <dbReference type="ChEBI" id="CHEBI:15377"/>
        <dbReference type="ChEBI" id="CHEBI:15378"/>
        <dbReference type="ChEBI" id="CHEBI:30616"/>
        <dbReference type="ChEBI" id="CHEBI:43474"/>
        <dbReference type="ChEBI" id="CHEBI:456216"/>
        <dbReference type="EC" id="5.6.2.4"/>
    </reaction>
</comment>
<dbReference type="EC" id="5.6.2.4" evidence="7"/>